<evidence type="ECO:0000256" key="7">
    <source>
        <dbReference type="SAM" id="Phobius"/>
    </source>
</evidence>
<evidence type="ECO:0000256" key="5">
    <source>
        <dbReference type="ARBA" id="ARBA00022989"/>
    </source>
</evidence>
<proteinExistence type="predicted"/>
<accession>A0A0C1U5A2</accession>
<dbReference type="RefSeq" id="WP_039630882.1">
    <property type="nucleotide sequence ID" value="NZ_AYSO01000013.1"/>
</dbReference>
<dbReference type="Pfam" id="PF00375">
    <property type="entry name" value="SDF"/>
    <property type="match status" value="1"/>
</dbReference>
<evidence type="ECO:0000256" key="3">
    <source>
        <dbReference type="ARBA" id="ARBA00022475"/>
    </source>
</evidence>
<evidence type="ECO:0000256" key="2">
    <source>
        <dbReference type="ARBA" id="ARBA00022448"/>
    </source>
</evidence>
<dbReference type="Proteomes" id="UP000031366">
    <property type="component" value="Unassembled WGS sequence"/>
</dbReference>
<dbReference type="OrthoDB" id="9768885at2"/>
<keyword evidence="9" id="KW-1185">Reference proteome</keyword>
<keyword evidence="6 7" id="KW-0472">Membrane</keyword>
<protein>
    <submittedName>
        <fullName evidence="8">Dicarboxylate symporter family protein</fullName>
    </submittedName>
</protein>
<dbReference type="GO" id="GO:0015293">
    <property type="term" value="F:symporter activity"/>
    <property type="evidence" value="ECO:0007669"/>
    <property type="project" value="UniProtKB-KW"/>
</dbReference>
<keyword evidence="4 7" id="KW-0812">Transmembrane</keyword>
<feature type="transmembrane region" description="Helical" evidence="7">
    <location>
        <begin position="327"/>
        <end position="346"/>
    </location>
</feature>
<feature type="transmembrane region" description="Helical" evidence="7">
    <location>
        <begin position="43"/>
        <end position="64"/>
    </location>
</feature>
<dbReference type="GO" id="GO:0005886">
    <property type="term" value="C:plasma membrane"/>
    <property type="evidence" value="ECO:0007669"/>
    <property type="project" value="UniProtKB-SubCell"/>
</dbReference>
<comment type="caution">
    <text evidence="8">The sequence shown here is derived from an EMBL/GenBank/DDBJ whole genome shotgun (WGS) entry which is preliminary data.</text>
</comment>
<dbReference type="Gene3D" id="1.10.3860.10">
    <property type="entry name" value="Sodium:dicarboxylate symporter"/>
    <property type="match status" value="1"/>
</dbReference>
<dbReference type="PANTHER" id="PTHR42865">
    <property type="entry name" value="PROTON/GLUTAMATE-ASPARTATE SYMPORTER"/>
    <property type="match status" value="1"/>
</dbReference>
<feature type="transmembrane region" description="Helical" evidence="7">
    <location>
        <begin position="353"/>
        <end position="376"/>
    </location>
</feature>
<comment type="subcellular location">
    <subcellularLocation>
        <location evidence="1">Cell membrane</location>
        <topology evidence="1">Multi-pass membrane protein</topology>
    </subcellularLocation>
</comment>
<dbReference type="PANTHER" id="PTHR42865:SF7">
    <property type="entry name" value="PROTON_GLUTAMATE-ASPARTATE SYMPORTER"/>
    <property type="match status" value="1"/>
</dbReference>
<dbReference type="SUPFAM" id="SSF118215">
    <property type="entry name" value="Proton glutamate symport protein"/>
    <property type="match status" value="1"/>
</dbReference>
<evidence type="ECO:0000313" key="9">
    <source>
        <dbReference type="Proteomes" id="UP000031366"/>
    </source>
</evidence>
<feature type="transmembrane region" description="Helical" evidence="7">
    <location>
        <begin position="220"/>
        <end position="239"/>
    </location>
</feature>
<feature type="transmembrane region" description="Helical" evidence="7">
    <location>
        <begin position="76"/>
        <end position="102"/>
    </location>
</feature>
<evidence type="ECO:0000256" key="6">
    <source>
        <dbReference type="ARBA" id="ARBA00023136"/>
    </source>
</evidence>
<evidence type="ECO:0000256" key="4">
    <source>
        <dbReference type="ARBA" id="ARBA00022692"/>
    </source>
</evidence>
<dbReference type="GO" id="GO:0006835">
    <property type="term" value="P:dicarboxylic acid transport"/>
    <property type="evidence" value="ECO:0007669"/>
    <property type="project" value="TreeGrafter"/>
</dbReference>
<reference evidence="8 9" key="1">
    <citation type="journal article" date="2015" name="Infect. Genet. Evol.">
        <title>Genomic sequences of six botulinum neurotoxin-producing strains representing three clostridial species illustrate the mobility and diversity of botulinum neurotoxin genes.</title>
        <authorList>
            <person name="Smith T.J."/>
            <person name="Hill K.K."/>
            <person name="Xie G."/>
            <person name="Foley B.T."/>
            <person name="Williamson C.H."/>
            <person name="Foster J.T."/>
            <person name="Johnson S.L."/>
            <person name="Chertkov O."/>
            <person name="Teshima H."/>
            <person name="Gibbons H.S."/>
            <person name="Johnsky L.A."/>
            <person name="Karavis M.A."/>
            <person name="Smith L.A."/>
        </authorList>
    </citation>
    <scope>NUCLEOTIDE SEQUENCE [LARGE SCALE GENOMIC DNA]</scope>
    <source>
        <strain evidence="8 9">CDC 2741</strain>
    </source>
</reference>
<feature type="transmembrane region" description="Helical" evidence="7">
    <location>
        <begin position="145"/>
        <end position="163"/>
    </location>
</feature>
<keyword evidence="5 7" id="KW-1133">Transmembrane helix</keyword>
<keyword evidence="3" id="KW-1003">Cell membrane</keyword>
<name>A0A0C1U5A2_9CLOT</name>
<organism evidence="8 9">
    <name type="scientific">Clostridium argentinense CDC 2741</name>
    <dbReference type="NCBI Taxonomy" id="1418104"/>
    <lineage>
        <taxon>Bacteria</taxon>
        <taxon>Bacillati</taxon>
        <taxon>Bacillota</taxon>
        <taxon>Clostridia</taxon>
        <taxon>Eubacteriales</taxon>
        <taxon>Clostridiaceae</taxon>
        <taxon>Clostridium</taxon>
    </lineage>
</organism>
<feature type="transmembrane region" description="Helical" evidence="7">
    <location>
        <begin position="183"/>
        <end position="200"/>
    </location>
</feature>
<evidence type="ECO:0000313" key="8">
    <source>
        <dbReference type="EMBL" id="KIE47914.1"/>
    </source>
</evidence>
<dbReference type="AlphaFoldDB" id="A0A0C1U5A2"/>
<dbReference type="STRING" id="29341.RSJ17_17685"/>
<sequence>MDKKKLWKHYRSPLILLGGIITGAILGVVLGEKATVFAPLGDIFINLMFTIVVPMVFVSIATAVGSMLNMKRLGKILGSMVMTFVVTGCFAAVLVLTVVNIWPPAANTAITMASAEMQESANISSMIVGTLTVNDFSGLMSRENMLPIIVFAIISGLAVSACGGEESYVGRLLGNLNDVIMKIVEMIMKLAPIGLGAYFANLVGEFGPQLIGDYGRTMLIYYPMCLAYGVVFYPAYAYFAGGRLGVKKMIQNIFNPAITAFATQSSVATLPVNMEACKNIGVPEDISNIVLPMGATMHMDGSVLSSITKIAFLFGVFQMPFTGVGTYAMAVIVAILSAFVLSGAPGGGLVGEMLIVSFFGFPGEAFPLVATIGFLVDPAATCLNSSGDTIASMIVARLVEGKDWMLKREKNKIKEEEHMKILEMTKSPGTSGAS</sequence>
<feature type="transmembrane region" description="Helical" evidence="7">
    <location>
        <begin position="12"/>
        <end position="31"/>
    </location>
</feature>
<dbReference type="EMBL" id="AYSO01000013">
    <property type="protein sequence ID" value="KIE47914.1"/>
    <property type="molecule type" value="Genomic_DNA"/>
</dbReference>
<keyword evidence="2" id="KW-0813">Transport</keyword>
<evidence type="ECO:0000256" key="1">
    <source>
        <dbReference type="ARBA" id="ARBA00004651"/>
    </source>
</evidence>
<dbReference type="InterPro" id="IPR001991">
    <property type="entry name" value="Na-dicarboxylate_symporter"/>
</dbReference>
<dbReference type="InterPro" id="IPR036458">
    <property type="entry name" value="Na:dicarbo_symporter_sf"/>
</dbReference>
<dbReference type="PRINTS" id="PR00173">
    <property type="entry name" value="EDTRNSPORT"/>
</dbReference>
<feature type="transmembrane region" description="Helical" evidence="7">
    <location>
        <begin position="303"/>
        <end position="321"/>
    </location>
</feature>
<gene>
    <name evidence="8" type="ORF">U732_3656</name>
</gene>